<dbReference type="PIRSF" id="PIRSF036959">
    <property type="entry name" value="mRNA_cap_alpha"/>
    <property type="match status" value="1"/>
</dbReference>
<dbReference type="GO" id="GO:0006370">
    <property type="term" value="P:7-methylguanosine mRNA capping"/>
    <property type="evidence" value="ECO:0007669"/>
    <property type="project" value="UniProtKB-KW"/>
</dbReference>
<evidence type="ECO:0000256" key="1">
    <source>
        <dbReference type="ARBA" id="ARBA00004123"/>
    </source>
</evidence>
<dbReference type="Gene3D" id="3.30.470.30">
    <property type="entry name" value="DNA ligase/mRNA capping enzyme"/>
    <property type="match status" value="1"/>
</dbReference>
<dbReference type="PANTHER" id="PTHR10367">
    <property type="entry name" value="MRNA-CAPPING ENZYME"/>
    <property type="match status" value="1"/>
</dbReference>
<proteinExistence type="inferred from homology"/>
<dbReference type="Pfam" id="PF03919">
    <property type="entry name" value="mRNA_cap_C"/>
    <property type="match status" value="1"/>
</dbReference>
<dbReference type="GO" id="GO:0006281">
    <property type="term" value="P:DNA repair"/>
    <property type="evidence" value="ECO:0007669"/>
    <property type="project" value="InterPro"/>
</dbReference>
<dbReference type="InterPro" id="IPR051029">
    <property type="entry name" value="mRNA_Capping_Enz/RNA_Phosphat"/>
</dbReference>
<keyword evidence="10 16" id="KW-0342">GTP-binding</keyword>
<dbReference type="EC" id="2.7.7.50" evidence="3 16"/>
<comment type="similarity">
    <text evidence="2 16">Belongs to the eukaryotic GTase family.</text>
</comment>
<evidence type="ECO:0000256" key="4">
    <source>
        <dbReference type="ARBA" id="ARBA00019171"/>
    </source>
</evidence>
<dbReference type="GO" id="GO:0005524">
    <property type="term" value="F:ATP binding"/>
    <property type="evidence" value="ECO:0007669"/>
    <property type="project" value="InterPro"/>
</dbReference>
<dbReference type="Gene3D" id="2.40.50.140">
    <property type="entry name" value="Nucleic acid-binding proteins"/>
    <property type="match status" value="1"/>
</dbReference>
<feature type="compositionally biased region" description="Low complexity" evidence="18">
    <location>
        <begin position="384"/>
        <end position="402"/>
    </location>
</feature>
<organism evidence="20 21">
    <name type="scientific">Orbilia blumenaviensis</name>
    <dbReference type="NCBI Taxonomy" id="1796055"/>
    <lineage>
        <taxon>Eukaryota</taxon>
        <taxon>Fungi</taxon>
        <taxon>Dikarya</taxon>
        <taxon>Ascomycota</taxon>
        <taxon>Pezizomycotina</taxon>
        <taxon>Orbiliomycetes</taxon>
        <taxon>Orbiliales</taxon>
        <taxon>Orbiliaceae</taxon>
        <taxon>Orbilia</taxon>
    </lineage>
</organism>
<feature type="domain" description="ATP-dependent DNA ligase family profile" evidence="19">
    <location>
        <begin position="143"/>
        <end position="243"/>
    </location>
</feature>
<feature type="region of interest" description="Disordered" evidence="18">
    <location>
        <begin position="380"/>
        <end position="402"/>
    </location>
</feature>
<accession>A0AAV9V8X7</accession>
<evidence type="ECO:0000259" key="19">
    <source>
        <dbReference type="PROSITE" id="PS50160"/>
    </source>
</evidence>
<evidence type="ECO:0000313" key="21">
    <source>
        <dbReference type="Proteomes" id="UP001373714"/>
    </source>
</evidence>
<dbReference type="GO" id="GO:0005525">
    <property type="term" value="F:GTP binding"/>
    <property type="evidence" value="ECO:0007669"/>
    <property type="project" value="UniProtKB-KW"/>
</dbReference>
<evidence type="ECO:0000256" key="15">
    <source>
        <dbReference type="ARBA" id="ARBA00047082"/>
    </source>
</evidence>
<evidence type="ECO:0000256" key="2">
    <source>
        <dbReference type="ARBA" id="ARBA00010237"/>
    </source>
</evidence>
<evidence type="ECO:0000256" key="18">
    <source>
        <dbReference type="SAM" id="MobiDB-lite"/>
    </source>
</evidence>
<comment type="caution">
    <text evidence="20">The sequence shown here is derived from an EMBL/GenBank/DDBJ whole genome shotgun (WGS) entry which is preliminary data.</text>
</comment>
<evidence type="ECO:0000256" key="8">
    <source>
        <dbReference type="ARBA" id="ARBA00022741"/>
    </source>
</evidence>
<dbReference type="Proteomes" id="UP001373714">
    <property type="component" value="Unassembled WGS sequence"/>
</dbReference>
<dbReference type="EMBL" id="JAVHNS010000004">
    <property type="protein sequence ID" value="KAK6358299.1"/>
    <property type="molecule type" value="Genomic_DNA"/>
</dbReference>
<comment type="function">
    <text evidence="16">Second step of mRNA capping. Transfer of the GMP moiety of GTP to the 5'-end of RNA via an enzyme-GMP covalent reaction intermediate.</text>
</comment>
<comment type="subunit">
    <text evidence="15">Heterodimer. The mRNA-capping enzyme is composed of two separate chains alpha and beta, respectively a mRNA guanylyltransferase and an mRNA 5'-triphosphate monophosphatase.</text>
</comment>
<evidence type="ECO:0000256" key="14">
    <source>
        <dbReference type="ARBA" id="ARBA00044624"/>
    </source>
</evidence>
<evidence type="ECO:0000313" key="20">
    <source>
        <dbReference type="EMBL" id="KAK6358299.1"/>
    </source>
</evidence>
<evidence type="ECO:0000256" key="10">
    <source>
        <dbReference type="ARBA" id="ARBA00023134"/>
    </source>
</evidence>
<comment type="catalytic activity">
    <reaction evidence="14">
        <text>a 5'-end diphospho-ribonucleoside in mRNA + GTP + H(+) = a 5'-end (5'-triphosphoguanosine)-ribonucleoside in mRNA + diphosphate</text>
        <dbReference type="Rhea" id="RHEA:67012"/>
        <dbReference type="Rhea" id="RHEA-COMP:17165"/>
        <dbReference type="Rhea" id="RHEA-COMP:17166"/>
        <dbReference type="ChEBI" id="CHEBI:15378"/>
        <dbReference type="ChEBI" id="CHEBI:33019"/>
        <dbReference type="ChEBI" id="CHEBI:37565"/>
        <dbReference type="ChEBI" id="CHEBI:167616"/>
        <dbReference type="ChEBI" id="CHEBI:167617"/>
        <dbReference type="EC" id="2.7.7.50"/>
    </reaction>
    <physiologicalReaction direction="left-to-right" evidence="14">
        <dbReference type="Rhea" id="RHEA:67013"/>
    </physiologicalReaction>
</comment>
<dbReference type="CDD" id="cd07895">
    <property type="entry name" value="Adenylation_mRNA_capping"/>
    <property type="match status" value="1"/>
</dbReference>
<dbReference type="Pfam" id="PF01331">
    <property type="entry name" value="mRNA_cap_enzyme"/>
    <property type="match status" value="1"/>
</dbReference>
<reference evidence="20 21" key="1">
    <citation type="submission" date="2019-10" db="EMBL/GenBank/DDBJ databases">
        <authorList>
            <person name="Palmer J.M."/>
        </authorList>
    </citation>
    <scope>NUCLEOTIDE SEQUENCE [LARGE SCALE GENOMIC DNA]</scope>
    <source>
        <strain evidence="20 21">TWF730</strain>
    </source>
</reference>
<keyword evidence="7 16" id="KW-0548">Nucleotidyltransferase</keyword>
<evidence type="ECO:0000256" key="12">
    <source>
        <dbReference type="ARBA" id="ARBA00029909"/>
    </source>
</evidence>
<keyword evidence="11 16" id="KW-0539">Nucleus</keyword>
<evidence type="ECO:0000256" key="16">
    <source>
        <dbReference type="PIRNR" id="PIRNR036959"/>
    </source>
</evidence>
<evidence type="ECO:0000256" key="5">
    <source>
        <dbReference type="ARBA" id="ARBA00022664"/>
    </source>
</evidence>
<evidence type="ECO:0000256" key="13">
    <source>
        <dbReference type="ARBA" id="ARBA00030702"/>
    </source>
</evidence>
<dbReference type="SUPFAM" id="SSF56091">
    <property type="entry name" value="DNA ligase/mRNA capping enzyme, catalytic domain"/>
    <property type="match status" value="1"/>
</dbReference>
<gene>
    <name evidence="20" type="primary">CEG1</name>
    <name evidence="20" type="ORF">TWF730_007646</name>
</gene>
<keyword evidence="9 16" id="KW-0506">mRNA capping</keyword>
<keyword evidence="8 16" id="KW-0547">Nucleotide-binding</keyword>
<feature type="active site" description="N6-GMP-lysine intermediate" evidence="17">
    <location>
        <position position="60"/>
    </location>
</feature>
<dbReference type="InterPro" id="IPR013846">
    <property type="entry name" value="mRNA_cap_enzyme_C"/>
</dbReference>
<dbReference type="FunFam" id="3.30.470.30:FF:000011">
    <property type="entry name" value="mRNA-capping enzyme subunit alpha"/>
    <property type="match status" value="1"/>
</dbReference>
<dbReference type="AlphaFoldDB" id="A0AAV9V8X7"/>
<evidence type="ECO:0000256" key="9">
    <source>
        <dbReference type="ARBA" id="ARBA00023042"/>
    </source>
</evidence>
<keyword evidence="21" id="KW-1185">Reference proteome</keyword>
<dbReference type="InterPro" id="IPR001339">
    <property type="entry name" value="mRNA_cap_enzyme_adenylation"/>
</dbReference>
<dbReference type="InterPro" id="IPR012340">
    <property type="entry name" value="NA-bd_OB-fold"/>
</dbReference>
<evidence type="ECO:0000256" key="6">
    <source>
        <dbReference type="ARBA" id="ARBA00022679"/>
    </source>
</evidence>
<dbReference type="GO" id="GO:0004484">
    <property type="term" value="F:mRNA guanylyltransferase activity"/>
    <property type="evidence" value="ECO:0007669"/>
    <property type="project" value="UniProtKB-EC"/>
</dbReference>
<dbReference type="InterPro" id="IPR017075">
    <property type="entry name" value="mRNA_cap_enzyme_alpha"/>
</dbReference>
<dbReference type="GO" id="GO:0006310">
    <property type="term" value="P:DNA recombination"/>
    <property type="evidence" value="ECO:0007669"/>
    <property type="project" value="InterPro"/>
</dbReference>
<keyword evidence="6 16" id="KW-0808">Transferase</keyword>
<comment type="subcellular location">
    <subcellularLocation>
        <location evidence="1 16">Nucleus</location>
    </subcellularLocation>
</comment>
<keyword evidence="5 16" id="KW-0507">mRNA processing</keyword>
<dbReference type="SUPFAM" id="SSF50249">
    <property type="entry name" value="Nucleic acid-binding proteins"/>
    <property type="match status" value="1"/>
</dbReference>
<evidence type="ECO:0000256" key="7">
    <source>
        <dbReference type="ARBA" id="ARBA00022695"/>
    </source>
</evidence>
<dbReference type="GO" id="GO:0003910">
    <property type="term" value="F:DNA ligase (ATP) activity"/>
    <property type="evidence" value="ECO:0007669"/>
    <property type="project" value="InterPro"/>
</dbReference>
<dbReference type="PANTHER" id="PTHR10367:SF17">
    <property type="entry name" value="MRNA-CAPPING ENZYME"/>
    <property type="match status" value="1"/>
</dbReference>
<dbReference type="PROSITE" id="PS50160">
    <property type="entry name" value="DNA_LIGASE_A3"/>
    <property type="match status" value="1"/>
</dbReference>
<evidence type="ECO:0000256" key="11">
    <source>
        <dbReference type="ARBA" id="ARBA00023242"/>
    </source>
</evidence>
<dbReference type="InterPro" id="IPR012310">
    <property type="entry name" value="DNA_ligase_ATP-dep_cent"/>
</dbReference>
<sequence length="402" mass="46121">MSTPTIPGVKAEHGVAQTIRSEVARLLGRSTLSFPGAQPVSFAKKHLDELHHEDYYVCEKSDGIRCLLYCTHGDTEDSEAYYLIDRKNDYYYVRGLHYPRNVPPRDAPPDSKEIDWGSFHTDTLVDGELVIDVKRDGRKVLKFLVFDCLVLDGQSLVQRSLDKRLGYFRSNFFKPYEALCKAFPDEMQYFPFYLQFKNMEFSYALPKMFDQVLPNLEHGNDGLIFTAVNADYRFGTDEKILKWKPADENSIDFRMNLQFPLLPPEECEEDGSGSPQYDWYAKPQISLSVNAGGGGYQRWAEMYVTDQEWTDLRGMGVELDERIVECAMDEEGRWRFKRFRNDKKDGNHISVVNSVMESIKDGVSKEDLLAVAAAVRTEWKTRQARQAPARPAAQGQGRPQGR</sequence>
<evidence type="ECO:0000256" key="3">
    <source>
        <dbReference type="ARBA" id="ARBA00012475"/>
    </source>
</evidence>
<evidence type="ECO:0000256" key="17">
    <source>
        <dbReference type="PIRSR" id="PIRSR036959-1"/>
    </source>
</evidence>
<name>A0AAV9V8X7_9PEZI</name>
<dbReference type="GO" id="GO:0031533">
    <property type="term" value="C:mRNA capping enzyme complex"/>
    <property type="evidence" value="ECO:0007669"/>
    <property type="project" value="InterPro"/>
</dbReference>
<protein>
    <recommendedName>
        <fullName evidence="4 16">mRNA-capping enzyme subunit alpha</fullName>
        <ecNumber evidence="3 16">2.7.7.50</ecNumber>
    </recommendedName>
    <alternativeName>
        <fullName evidence="12 16">GTP--RNA guanylyltransferase</fullName>
    </alternativeName>
    <alternativeName>
        <fullName evidence="13 16">mRNA guanylyltransferase</fullName>
    </alternativeName>
</protein>